<keyword evidence="1" id="KW-1185">Reference proteome</keyword>
<name>A0A6J0L3N6_RAPSA</name>
<sequence length="338" mass="36815">MSLRWNKPKTGRLSRFMSELQQQSPKRGGIMVVETGFPTSLIHLFVKNRDRLKKSSSRTKRILQQIQTAPNASPPVITDAAVLEKPVRSKIEDVRFVDGGPTSEEHKHATSDKNVCGGGAFVLTALKVFIAAVLALSTKKKLATGMALSAFALLLTELAAARVLTRFRFCDGGDACEEKPVVSSAHDKNAISCEKIDVETEPIAVVTEDSNSKVLRIRDLLLKDEKSTSKSSKLKSKILKKLRSYKKKNKTMKIKEETLTDVSSLVSEDDSEIIESEREEVKSSPLSLIESKGGNMNGIAVIVIVLTGLLSGKVVAIGLTLSCLYLRFGAAKKSGLCI</sequence>
<dbReference type="AlphaFoldDB" id="A0A6J0L3N6"/>
<dbReference type="KEGG" id="rsz:108825887"/>
<dbReference type="PANTHER" id="PTHR36381:SF5">
    <property type="entry name" value="ETHYLENE-REGULATED NUCLEAR PROTEIN ERT2-LIKE PROTEIN"/>
    <property type="match status" value="1"/>
</dbReference>
<organism evidence="1 2">
    <name type="scientific">Raphanus sativus</name>
    <name type="common">Radish</name>
    <name type="synonym">Raphanus raphanistrum var. sativus</name>
    <dbReference type="NCBI Taxonomy" id="3726"/>
    <lineage>
        <taxon>Eukaryota</taxon>
        <taxon>Viridiplantae</taxon>
        <taxon>Streptophyta</taxon>
        <taxon>Embryophyta</taxon>
        <taxon>Tracheophyta</taxon>
        <taxon>Spermatophyta</taxon>
        <taxon>Magnoliopsida</taxon>
        <taxon>eudicotyledons</taxon>
        <taxon>Gunneridae</taxon>
        <taxon>Pentapetalae</taxon>
        <taxon>rosids</taxon>
        <taxon>malvids</taxon>
        <taxon>Brassicales</taxon>
        <taxon>Brassicaceae</taxon>
        <taxon>Brassiceae</taxon>
        <taxon>Raphanus</taxon>
    </lineage>
</organism>
<dbReference type="PANTHER" id="PTHR36381">
    <property type="entry name" value="ETHYLENE-REGULATED TRANSCRIPT 2 (ERT2)"/>
    <property type="match status" value="1"/>
</dbReference>
<protein>
    <submittedName>
        <fullName evidence="2">Uncharacterized protein LOC108825887</fullName>
    </submittedName>
</protein>
<reference evidence="1" key="1">
    <citation type="journal article" date="2019" name="Database">
        <title>The radish genome database (RadishGD): an integrated information resource for radish genomics.</title>
        <authorList>
            <person name="Yu H.J."/>
            <person name="Baek S."/>
            <person name="Lee Y.J."/>
            <person name="Cho A."/>
            <person name="Mun J.H."/>
        </authorList>
    </citation>
    <scope>NUCLEOTIDE SEQUENCE [LARGE SCALE GENOMIC DNA]</scope>
    <source>
        <strain evidence="1">cv. WK10039</strain>
    </source>
</reference>
<proteinExistence type="predicted"/>
<accession>A0A6J0L3N6</accession>
<dbReference type="GeneID" id="108825887"/>
<dbReference type="OrthoDB" id="690172at2759"/>
<dbReference type="Proteomes" id="UP000504610">
    <property type="component" value="Chromosome 9"/>
</dbReference>
<gene>
    <name evidence="2" type="primary">LOC108825887</name>
</gene>
<reference evidence="2" key="2">
    <citation type="submission" date="2025-08" db="UniProtKB">
        <authorList>
            <consortium name="RefSeq"/>
        </authorList>
    </citation>
    <scope>IDENTIFICATION</scope>
    <source>
        <tissue evidence="2">Leaf</tissue>
    </source>
</reference>
<evidence type="ECO:0000313" key="2">
    <source>
        <dbReference type="RefSeq" id="XP_018454747.1"/>
    </source>
</evidence>
<dbReference type="RefSeq" id="XP_018454747.1">
    <property type="nucleotide sequence ID" value="XM_018599245.2"/>
</dbReference>
<evidence type="ECO:0000313" key="1">
    <source>
        <dbReference type="Proteomes" id="UP000504610"/>
    </source>
</evidence>